<keyword evidence="4 9" id="KW-0762">Sugar transport</keyword>
<accession>A0AAU9CXZ5</accession>
<keyword evidence="2" id="KW-0813">Transport</keyword>
<proteinExistence type="predicted"/>
<evidence type="ECO:0000256" key="1">
    <source>
        <dbReference type="ARBA" id="ARBA00004496"/>
    </source>
</evidence>
<dbReference type="Proteomes" id="UP001321861">
    <property type="component" value="Chromosome"/>
</dbReference>
<keyword evidence="10" id="KW-1185">Reference proteome</keyword>
<organism evidence="9 10">
    <name type="scientific">Xylocopilactobacillus apicola</name>
    <dbReference type="NCBI Taxonomy" id="2932184"/>
    <lineage>
        <taxon>Bacteria</taxon>
        <taxon>Bacillati</taxon>
        <taxon>Bacillota</taxon>
        <taxon>Bacilli</taxon>
        <taxon>Lactobacillales</taxon>
        <taxon>Lactobacillaceae</taxon>
        <taxon>Xylocopilactobacillus</taxon>
    </lineage>
</organism>
<evidence type="ECO:0000313" key="9">
    <source>
        <dbReference type="EMBL" id="BDR58897.1"/>
    </source>
</evidence>
<dbReference type="GO" id="GO:0008982">
    <property type="term" value="F:protein-N(PI)-phosphohistidine-sugar phosphotransferase activity"/>
    <property type="evidence" value="ECO:0007669"/>
    <property type="project" value="InterPro"/>
</dbReference>
<gene>
    <name evidence="9" type="primary">PTS-EII_1</name>
    <name evidence="9" type="ORF">XA3_13380</name>
</gene>
<dbReference type="InterPro" id="IPR004720">
    <property type="entry name" value="PTS_IIB_sorbose-sp"/>
</dbReference>
<dbReference type="InterPro" id="IPR036667">
    <property type="entry name" value="PTS_IIB_sorbose-sp_sf"/>
</dbReference>
<evidence type="ECO:0000313" key="10">
    <source>
        <dbReference type="Proteomes" id="UP001321861"/>
    </source>
</evidence>
<comment type="subcellular location">
    <subcellularLocation>
        <location evidence="1">Cytoplasm</location>
    </subcellularLocation>
</comment>
<dbReference type="Pfam" id="PF03830">
    <property type="entry name" value="PTSIIB_sorb"/>
    <property type="match status" value="1"/>
</dbReference>
<dbReference type="KEGG" id="xap:XA3_13380"/>
<protein>
    <submittedName>
        <fullName evidence="9">PTS sugar transporter</fullName>
    </submittedName>
</protein>
<feature type="domain" description="PTS EIIB type-4" evidence="8">
    <location>
        <begin position="1"/>
        <end position="162"/>
    </location>
</feature>
<evidence type="ECO:0000256" key="7">
    <source>
        <dbReference type="ARBA" id="ARBA00022777"/>
    </source>
</evidence>
<keyword evidence="7" id="KW-0418">Kinase</keyword>
<dbReference type="Gene3D" id="3.40.35.10">
    <property type="entry name" value="Phosphotransferase system, sorbose subfamily IIB component"/>
    <property type="match status" value="1"/>
</dbReference>
<dbReference type="GO" id="GO:0009401">
    <property type="term" value="P:phosphoenolpyruvate-dependent sugar phosphotransferase system"/>
    <property type="evidence" value="ECO:0007669"/>
    <property type="project" value="UniProtKB-KW"/>
</dbReference>
<keyword evidence="5" id="KW-0808">Transferase</keyword>
<evidence type="ECO:0000256" key="6">
    <source>
        <dbReference type="ARBA" id="ARBA00022683"/>
    </source>
</evidence>
<dbReference type="GO" id="GO:0016301">
    <property type="term" value="F:kinase activity"/>
    <property type="evidence" value="ECO:0007669"/>
    <property type="project" value="UniProtKB-KW"/>
</dbReference>
<dbReference type="SUPFAM" id="SSF52728">
    <property type="entry name" value="PTS IIb component"/>
    <property type="match status" value="1"/>
</dbReference>
<keyword evidence="3" id="KW-0963">Cytoplasm</keyword>
<evidence type="ECO:0000259" key="8">
    <source>
        <dbReference type="PROSITE" id="PS51101"/>
    </source>
</evidence>
<evidence type="ECO:0000256" key="5">
    <source>
        <dbReference type="ARBA" id="ARBA00022679"/>
    </source>
</evidence>
<dbReference type="GO" id="GO:0005737">
    <property type="term" value="C:cytoplasm"/>
    <property type="evidence" value="ECO:0007669"/>
    <property type="project" value="UniProtKB-SubCell"/>
</dbReference>
<evidence type="ECO:0000256" key="4">
    <source>
        <dbReference type="ARBA" id="ARBA00022597"/>
    </source>
</evidence>
<reference evidence="9 10" key="1">
    <citation type="journal article" date="2023" name="Microbiol. Spectr.">
        <title>Symbiosis of Carpenter Bees with Uncharacterized Lactic Acid Bacteria Showing NAD Auxotrophy.</title>
        <authorList>
            <person name="Kawasaki S."/>
            <person name="Ozawa K."/>
            <person name="Mori T."/>
            <person name="Yamamoto A."/>
            <person name="Ito M."/>
            <person name="Ohkuma M."/>
            <person name="Sakamoto M."/>
            <person name="Matsutani M."/>
        </authorList>
    </citation>
    <scope>NUCLEOTIDE SEQUENCE [LARGE SCALE GENOMIC DNA]</scope>
    <source>
        <strain evidence="9 10">XA3</strain>
    </source>
</reference>
<sequence>MAIKWIRIDDRLIHGQVASSWLRYIGAEQILCISDRAATNPVQEQVLKMAAPGYIVHVFDVEKFIKIYQKKPIKKTTFLITDSTSSVLKMKNGGVEFSEVNYGGMRTRDDRTVIYDYDLCFTPEEDHDLHELIDQGVKINYQIAAYDSPVPILDRIKQAGGK</sequence>
<dbReference type="EMBL" id="AP026802">
    <property type="protein sequence ID" value="BDR58897.1"/>
    <property type="molecule type" value="Genomic_DNA"/>
</dbReference>
<dbReference type="AlphaFoldDB" id="A0AAU9CXZ5"/>
<dbReference type="PROSITE" id="PS51101">
    <property type="entry name" value="PTS_EIIB_TYPE_4"/>
    <property type="match status" value="1"/>
</dbReference>
<evidence type="ECO:0000256" key="3">
    <source>
        <dbReference type="ARBA" id="ARBA00022490"/>
    </source>
</evidence>
<dbReference type="RefSeq" id="WP_317634723.1">
    <property type="nucleotide sequence ID" value="NZ_AP026802.1"/>
</dbReference>
<keyword evidence="6" id="KW-0598">Phosphotransferase system</keyword>
<evidence type="ECO:0000256" key="2">
    <source>
        <dbReference type="ARBA" id="ARBA00022448"/>
    </source>
</evidence>
<name>A0AAU9CXZ5_9LACO</name>